<feature type="short sequence motif" description="Histidine triad motif" evidence="2 3">
    <location>
        <begin position="100"/>
        <end position="104"/>
    </location>
</feature>
<evidence type="ECO:0000256" key="4">
    <source>
        <dbReference type="SAM" id="MobiDB-lite"/>
    </source>
</evidence>
<dbReference type="GO" id="GO:0003824">
    <property type="term" value="F:catalytic activity"/>
    <property type="evidence" value="ECO:0007669"/>
    <property type="project" value="InterPro"/>
</dbReference>
<evidence type="ECO:0000256" key="3">
    <source>
        <dbReference type="PROSITE-ProRule" id="PRU00464"/>
    </source>
</evidence>
<feature type="region of interest" description="Disordered" evidence="4">
    <location>
        <begin position="172"/>
        <end position="208"/>
    </location>
</feature>
<keyword evidence="7" id="KW-1185">Reference proteome</keyword>
<evidence type="ECO:0000256" key="1">
    <source>
        <dbReference type="PIRSR" id="PIRSR601310-1"/>
    </source>
</evidence>
<evidence type="ECO:0000313" key="7">
    <source>
        <dbReference type="Proteomes" id="UP000324585"/>
    </source>
</evidence>
<sequence length="208" mass="23077">MEEDGACVFCEIVRRRADGHIVYEDGEVVAFLDARPVVRGHTLVVPRIHRQNVLQMDENETAAVFRCVRRVAAAVIRALHAEGFNLGANTGQVAGQTVAHAHIHIIPRHQGDAFWCTRSPSTMPPNNQSADQDELRQTCQLIKQHLQRGENPRLEGRKATLSDEPFQVATQVEAGERSLSEDNTRSTYASGPSNSRTIEPSSQLHARL</sequence>
<dbReference type="InterPro" id="IPR011146">
    <property type="entry name" value="HIT-like"/>
</dbReference>
<feature type="active site" description="Tele-AMP-histidine intermediate" evidence="1">
    <location>
        <position position="102"/>
    </location>
</feature>
<reference evidence="7" key="1">
    <citation type="journal article" date="2019" name="Nat. Commun.">
        <title>Expansion of phycobilisome linker gene families in mesophilic red algae.</title>
        <authorList>
            <person name="Lee J."/>
            <person name="Kim D."/>
            <person name="Bhattacharya D."/>
            <person name="Yoon H.S."/>
        </authorList>
    </citation>
    <scope>NUCLEOTIDE SEQUENCE [LARGE SCALE GENOMIC DNA]</scope>
    <source>
        <strain evidence="7">CCMP 1328</strain>
    </source>
</reference>
<protein>
    <submittedName>
        <fullName evidence="6">Putative HIT-like protein</fullName>
    </submittedName>
</protein>
<gene>
    <name evidence="6" type="ORF">FVE85_3666</name>
</gene>
<dbReference type="PROSITE" id="PS51084">
    <property type="entry name" value="HIT_2"/>
    <property type="match status" value="1"/>
</dbReference>
<feature type="compositionally biased region" description="Basic and acidic residues" evidence="4">
    <location>
        <begin position="174"/>
        <end position="184"/>
    </location>
</feature>
<name>A0A5J4YLU9_PORPP</name>
<organism evidence="6 7">
    <name type="scientific">Porphyridium purpureum</name>
    <name type="common">Red alga</name>
    <name type="synonym">Porphyridium cruentum</name>
    <dbReference type="NCBI Taxonomy" id="35688"/>
    <lineage>
        <taxon>Eukaryota</taxon>
        <taxon>Rhodophyta</taxon>
        <taxon>Bangiophyceae</taxon>
        <taxon>Porphyridiales</taxon>
        <taxon>Porphyridiaceae</taxon>
        <taxon>Porphyridium</taxon>
    </lineage>
</organism>
<evidence type="ECO:0000259" key="5">
    <source>
        <dbReference type="PROSITE" id="PS51084"/>
    </source>
</evidence>
<dbReference type="OrthoDB" id="672793at2759"/>
<dbReference type="AlphaFoldDB" id="A0A5J4YLU9"/>
<dbReference type="SUPFAM" id="SSF54197">
    <property type="entry name" value="HIT-like"/>
    <property type="match status" value="1"/>
</dbReference>
<dbReference type="InterPro" id="IPR001310">
    <property type="entry name" value="Histidine_triad_HIT"/>
</dbReference>
<dbReference type="EMBL" id="VRMN01000010">
    <property type="protein sequence ID" value="KAA8492228.1"/>
    <property type="molecule type" value="Genomic_DNA"/>
</dbReference>
<dbReference type="PRINTS" id="PR00332">
    <property type="entry name" value="HISTRIAD"/>
</dbReference>
<evidence type="ECO:0000313" key="6">
    <source>
        <dbReference type="EMBL" id="KAA8492228.1"/>
    </source>
</evidence>
<dbReference type="CDD" id="cd01277">
    <property type="entry name" value="HINT_subgroup"/>
    <property type="match status" value="1"/>
</dbReference>
<comment type="caution">
    <text evidence="6">The sequence shown here is derived from an EMBL/GenBank/DDBJ whole genome shotgun (WGS) entry which is preliminary data.</text>
</comment>
<proteinExistence type="predicted"/>
<dbReference type="InterPro" id="IPR036265">
    <property type="entry name" value="HIT-like_sf"/>
</dbReference>
<evidence type="ECO:0000256" key="2">
    <source>
        <dbReference type="PIRSR" id="PIRSR601310-3"/>
    </source>
</evidence>
<dbReference type="Gene3D" id="3.30.428.10">
    <property type="entry name" value="HIT-like"/>
    <property type="match status" value="1"/>
</dbReference>
<feature type="domain" description="HIT" evidence="5">
    <location>
        <begin position="8"/>
        <end position="115"/>
    </location>
</feature>
<dbReference type="Proteomes" id="UP000324585">
    <property type="component" value="Unassembled WGS sequence"/>
</dbReference>
<dbReference type="GO" id="GO:0009117">
    <property type="term" value="P:nucleotide metabolic process"/>
    <property type="evidence" value="ECO:0007669"/>
    <property type="project" value="TreeGrafter"/>
</dbReference>
<feature type="compositionally biased region" description="Polar residues" evidence="4">
    <location>
        <begin position="185"/>
        <end position="208"/>
    </location>
</feature>
<accession>A0A5J4YLU9</accession>
<dbReference type="PANTHER" id="PTHR46648:SF1">
    <property type="entry name" value="ADENOSINE 5'-MONOPHOSPHORAMIDASE HNT1"/>
    <property type="match status" value="1"/>
</dbReference>
<dbReference type="InterPro" id="IPR039384">
    <property type="entry name" value="HINT"/>
</dbReference>
<dbReference type="PANTHER" id="PTHR46648">
    <property type="entry name" value="HIT FAMILY PROTEIN 1"/>
    <property type="match status" value="1"/>
</dbReference>
<dbReference type="Pfam" id="PF01230">
    <property type="entry name" value="HIT"/>
    <property type="match status" value="1"/>
</dbReference>